<protein>
    <recommendedName>
        <fullName evidence="4">Lipoprotein</fullName>
    </recommendedName>
</protein>
<name>A0A4S2D1D3_STEMA</name>
<dbReference type="AlphaFoldDB" id="A0A4S2D1D3"/>
<sequence>MMRFNGGVLGAACLLLAACATGPKASDNAMCAQIDTWGKGLSPGQTTSVELVRGGVWMVNHYKRCTHAEGDLAATRFCAWLMDNTSTEFMEYNVNRTLACLQGQRIVGYLGNTGVDAWSGTARFTRLTASEDMFRVELRYALDYSAPSEETMMQLTLTALD</sequence>
<feature type="signal peptide" evidence="1">
    <location>
        <begin position="1"/>
        <end position="25"/>
    </location>
</feature>
<reference evidence="2 3" key="1">
    <citation type="submission" date="2019-04" db="EMBL/GenBank/DDBJ databases">
        <title>Microbes associate with the intestines of laboratory mice.</title>
        <authorList>
            <person name="Navarre W."/>
            <person name="Wong E."/>
            <person name="Huang K."/>
            <person name="Tropini C."/>
            <person name="Ng K."/>
            <person name="Yu B."/>
        </authorList>
    </citation>
    <scope>NUCLEOTIDE SEQUENCE [LARGE SCALE GENOMIC DNA]</scope>
    <source>
        <strain evidence="2 3">NM62_B4-13</strain>
    </source>
</reference>
<evidence type="ECO:0000256" key="1">
    <source>
        <dbReference type="SAM" id="SignalP"/>
    </source>
</evidence>
<evidence type="ECO:0008006" key="4">
    <source>
        <dbReference type="Google" id="ProtNLM"/>
    </source>
</evidence>
<keyword evidence="1" id="KW-0732">Signal</keyword>
<feature type="chain" id="PRO_5020493656" description="Lipoprotein" evidence="1">
    <location>
        <begin position="26"/>
        <end position="161"/>
    </location>
</feature>
<dbReference type="EMBL" id="SRYW01000004">
    <property type="protein sequence ID" value="TGY35268.1"/>
    <property type="molecule type" value="Genomic_DNA"/>
</dbReference>
<accession>A0A4S2D1D3</accession>
<evidence type="ECO:0000313" key="3">
    <source>
        <dbReference type="Proteomes" id="UP000306631"/>
    </source>
</evidence>
<dbReference type="PROSITE" id="PS51257">
    <property type="entry name" value="PROKAR_LIPOPROTEIN"/>
    <property type="match status" value="1"/>
</dbReference>
<dbReference type="Proteomes" id="UP000306631">
    <property type="component" value="Unassembled WGS sequence"/>
</dbReference>
<dbReference type="OrthoDB" id="6399380at2"/>
<dbReference type="RefSeq" id="WP_136003945.1">
    <property type="nucleotide sequence ID" value="NZ_SRYW01000004.1"/>
</dbReference>
<organism evidence="2 3">
    <name type="scientific">Stenotrophomonas maltophilia</name>
    <name type="common">Pseudomonas maltophilia</name>
    <name type="synonym">Xanthomonas maltophilia</name>
    <dbReference type="NCBI Taxonomy" id="40324"/>
    <lineage>
        <taxon>Bacteria</taxon>
        <taxon>Pseudomonadati</taxon>
        <taxon>Pseudomonadota</taxon>
        <taxon>Gammaproteobacteria</taxon>
        <taxon>Lysobacterales</taxon>
        <taxon>Lysobacteraceae</taxon>
        <taxon>Stenotrophomonas</taxon>
        <taxon>Stenotrophomonas maltophilia group</taxon>
    </lineage>
</organism>
<evidence type="ECO:0000313" key="2">
    <source>
        <dbReference type="EMBL" id="TGY35268.1"/>
    </source>
</evidence>
<gene>
    <name evidence="2" type="ORF">E5352_06000</name>
</gene>
<comment type="caution">
    <text evidence="2">The sequence shown here is derived from an EMBL/GenBank/DDBJ whole genome shotgun (WGS) entry which is preliminary data.</text>
</comment>
<proteinExistence type="predicted"/>